<keyword evidence="7 12" id="KW-0472">Membrane</keyword>
<dbReference type="Pfam" id="PF13641">
    <property type="entry name" value="Glyco_tranf_2_3"/>
    <property type="match status" value="1"/>
</dbReference>
<keyword evidence="4 12" id="KW-0812">Transmembrane</keyword>
<dbReference type="PANTHER" id="PTHR43867">
    <property type="entry name" value="CELLULOSE SYNTHASE CATALYTIC SUBUNIT A [UDP-FORMING]"/>
    <property type="match status" value="1"/>
</dbReference>
<dbReference type="RefSeq" id="WP_073632577.1">
    <property type="nucleotide sequence ID" value="NZ_FRXO01000016.1"/>
</dbReference>
<dbReference type="OrthoDB" id="9806824at2"/>
<keyword evidence="6 12" id="KW-1133">Transmembrane helix</keyword>
<evidence type="ECO:0000256" key="4">
    <source>
        <dbReference type="ARBA" id="ARBA00022692"/>
    </source>
</evidence>
<keyword evidence="14" id="KW-1185">Reference proteome</keyword>
<evidence type="ECO:0000256" key="9">
    <source>
        <dbReference type="ARBA" id="ARBA00066964"/>
    </source>
</evidence>
<sequence length="911" mass="99181">MSIVRTIRRTVPVVAAAVVLAAAVHAAIWLVGEQKVSAPDVNGKLESLSFAPYNASENPEKGTILSKARLREDMEVVAPYTKAIRTYAATGGLEQVPEIANEYGIKVTQGAWISPDETRNALEIKNALDLARRYNNVQALVIGNETVLRGEKTGKEMAEILRKVRAESPVPVTTGEIWSTWLEHPELAANVDFIAAHILSYWEGVPREKAVQTAIDVYEKLRAAFPGKHIVVAEFGWPSGGYNMKGADPGPVAQAEILRDFVARARDHGIDYNIIEAFDQVWKTNEGSVGAYWGLFDADRKLKFDLAGVIREPNKERIVGAALLVGTLLSLFAFALRHPTFWQAFLVAGAAQGIGAWLAVTIAHPLSHYLVVGSAIMWVAGLILLVPLALLSLSRIEEIAAIALGRGPVRLLPDKISARAFSASPVPDASSLAELGLTAQPMVSIHIPAYREPPEMLKQTLDSIAKLDYPNFECVVVINNTPDPAFVTPVEEHCRALGSRFKFVNVEKLTGFKAGALRVALEHTAPQAEVIALLDADYVVEPDWLKDLAPLFSDPRVGIVQAPQDHRDGERSPFHAVLNAEYAGFFDIGMVERNEANAIVVHGTMCLIRRLALEEAGGWSSDTITEDTDLGLSIMEHGWSAHYTRRRYGQGMLPDDYRSFMVQRHRWAYGGFQIARKHWLRFRPGRTALTATQRTQFMLGWLNWMGAETLGVAAAFLNLLWVPVVAFAGIALPDSVLTLPVVVVFLINIIHFSLLYRLRVRLPFRHALGAGVAAMSLQFTIARAVTLGMFKDSLPFLRTDKGAGGKKPVGAFPAKWEAVIGSLLVLGSALLIATNKDQVREIYVFAAVLIVQALPFLATVGMALFERRVMVSLAGSAAPAAPEVAATVEMPVTVQTGSTPALPSITASPSA</sequence>
<organism evidence="13 14">
    <name type="scientific">Pseudoxanthobacter soli DSM 19599</name>
    <dbReference type="NCBI Taxonomy" id="1123029"/>
    <lineage>
        <taxon>Bacteria</taxon>
        <taxon>Pseudomonadati</taxon>
        <taxon>Pseudomonadota</taxon>
        <taxon>Alphaproteobacteria</taxon>
        <taxon>Hyphomicrobiales</taxon>
        <taxon>Segnochrobactraceae</taxon>
        <taxon>Pseudoxanthobacter</taxon>
    </lineage>
</organism>
<comment type="catalytic activity">
    <reaction evidence="8">
        <text>a 1,2-diacyl-sn-glycerol + UDP-alpha-D-glucose = a 1,2-diacyl-3-O-(beta-D-glucopyranosyl)-sn-glycerol + UDP + H(+)</text>
        <dbReference type="Rhea" id="RHEA:17285"/>
        <dbReference type="ChEBI" id="CHEBI:15378"/>
        <dbReference type="ChEBI" id="CHEBI:17815"/>
        <dbReference type="ChEBI" id="CHEBI:58223"/>
        <dbReference type="ChEBI" id="CHEBI:58885"/>
        <dbReference type="ChEBI" id="CHEBI:75799"/>
        <dbReference type="EC" id="2.4.1.336"/>
    </reaction>
</comment>
<feature type="transmembrane region" description="Helical" evidence="12">
    <location>
        <begin position="842"/>
        <end position="865"/>
    </location>
</feature>
<dbReference type="EMBL" id="FRXO01000016">
    <property type="protein sequence ID" value="SHO67596.1"/>
    <property type="molecule type" value="Genomic_DNA"/>
</dbReference>
<evidence type="ECO:0000313" key="13">
    <source>
        <dbReference type="EMBL" id="SHO67596.1"/>
    </source>
</evidence>
<feature type="transmembrane region" description="Helical" evidence="12">
    <location>
        <begin position="318"/>
        <end position="336"/>
    </location>
</feature>
<name>A0A1M7ZSG0_9HYPH</name>
<dbReference type="PANTHER" id="PTHR43867:SF4">
    <property type="entry name" value="BETA-(1-3)-GLUCOSYL TRANSFERASE"/>
    <property type="match status" value="1"/>
</dbReference>
<evidence type="ECO:0000256" key="5">
    <source>
        <dbReference type="ARBA" id="ARBA00022842"/>
    </source>
</evidence>
<dbReference type="SUPFAM" id="SSF51445">
    <property type="entry name" value="(Trans)glycosidases"/>
    <property type="match status" value="1"/>
</dbReference>
<feature type="transmembrane region" description="Helical" evidence="12">
    <location>
        <begin position="768"/>
        <end position="790"/>
    </location>
</feature>
<dbReference type="FunFam" id="3.90.550.10:FF:000164">
    <property type="entry name" value="Beta-(1-3)-glucosyl transferase"/>
    <property type="match status" value="1"/>
</dbReference>
<keyword evidence="2" id="KW-0328">Glycosyltransferase</keyword>
<comment type="subcellular location">
    <subcellularLocation>
        <location evidence="1">Membrane</location>
        <topology evidence="1">Multi-pass membrane protein</topology>
    </subcellularLocation>
</comment>
<feature type="transmembrane region" description="Helical" evidence="12">
    <location>
        <begin position="737"/>
        <end position="756"/>
    </location>
</feature>
<protein>
    <recommendedName>
        <fullName evidence="10">Beta-monoglucosyldiacylglycerol synthase</fullName>
        <ecNumber evidence="9">2.4.1.336</ecNumber>
    </recommendedName>
    <alternativeName>
        <fullName evidence="11">UDP-glucose:1,2-diacylglycerol 3-beta-D-glucosyltransferase</fullName>
    </alternativeName>
</protein>
<evidence type="ECO:0000313" key="14">
    <source>
        <dbReference type="Proteomes" id="UP000186406"/>
    </source>
</evidence>
<dbReference type="InterPro" id="IPR017853">
    <property type="entry name" value="GH"/>
</dbReference>
<feature type="transmembrane region" description="Helical" evidence="12">
    <location>
        <begin position="343"/>
        <end position="363"/>
    </location>
</feature>
<feature type="transmembrane region" description="Helical" evidence="12">
    <location>
        <begin position="369"/>
        <end position="391"/>
    </location>
</feature>
<dbReference type="Gene3D" id="3.20.20.80">
    <property type="entry name" value="Glycosidases"/>
    <property type="match status" value="1"/>
</dbReference>
<dbReference type="GO" id="GO:0005886">
    <property type="term" value="C:plasma membrane"/>
    <property type="evidence" value="ECO:0007669"/>
    <property type="project" value="TreeGrafter"/>
</dbReference>
<dbReference type="EC" id="2.4.1.336" evidence="9"/>
<evidence type="ECO:0000256" key="10">
    <source>
        <dbReference type="ARBA" id="ARBA00068721"/>
    </source>
</evidence>
<dbReference type="Proteomes" id="UP000186406">
    <property type="component" value="Unassembled WGS sequence"/>
</dbReference>
<reference evidence="13 14" key="1">
    <citation type="submission" date="2016-12" db="EMBL/GenBank/DDBJ databases">
        <authorList>
            <person name="Song W.-J."/>
            <person name="Kurnit D.M."/>
        </authorList>
    </citation>
    <scope>NUCLEOTIDE SEQUENCE [LARGE SCALE GENOMIC DNA]</scope>
    <source>
        <strain evidence="13 14">DSM 19599</strain>
    </source>
</reference>
<feature type="transmembrane region" description="Helical" evidence="12">
    <location>
        <begin position="710"/>
        <end position="731"/>
    </location>
</feature>
<evidence type="ECO:0000256" key="1">
    <source>
        <dbReference type="ARBA" id="ARBA00004141"/>
    </source>
</evidence>
<evidence type="ECO:0000256" key="11">
    <source>
        <dbReference type="ARBA" id="ARBA00078564"/>
    </source>
</evidence>
<gene>
    <name evidence="13" type="ORF">SAMN02745172_04277</name>
</gene>
<proteinExistence type="predicted"/>
<keyword evidence="5" id="KW-0460">Magnesium</keyword>
<dbReference type="AlphaFoldDB" id="A0A1M7ZSG0"/>
<evidence type="ECO:0000256" key="8">
    <source>
        <dbReference type="ARBA" id="ARBA00053004"/>
    </source>
</evidence>
<dbReference type="InterPro" id="IPR050321">
    <property type="entry name" value="Glycosyltr_2/OpgH_subfam"/>
</dbReference>
<dbReference type="InterPro" id="IPR029044">
    <property type="entry name" value="Nucleotide-diphossugar_trans"/>
</dbReference>
<accession>A0A1M7ZSG0</accession>
<feature type="transmembrane region" description="Helical" evidence="12">
    <location>
        <begin position="816"/>
        <end position="835"/>
    </location>
</feature>
<dbReference type="Gene3D" id="3.90.550.10">
    <property type="entry name" value="Spore Coat Polysaccharide Biosynthesis Protein SpsA, Chain A"/>
    <property type="match status" value="1"/>
</dbReference>
<evidence type="ECO:0000256" key="12">
    <source>
        <dbReference type="SAM" id="Phobius"/>
    </source>
</evidence>
<evidence type="ECO:0000256" key="2">
    <source>
        <dbReference type="ARBA" id="ARBA00022676"/>
    </source>
</evidence>
<evidence type="ECO:0000256" key="3">
    <source>
        <dbReference type="ARBA" id="ARBA00022679"/>
    </source>
</evidence>
<evidence type="ECO:0000256" key="6">
    <source>
        <dbReference type="ARBA" id="ARBA00022989"/>
    </source>
</evidence>
<dbReference type="SUPFAM" id="SSF53448">
    <property type="entry name" value="Nucleotide-diphospho-sugar transferases"/>
    <property type="match status" value="1"/>
</dbReference>
<dbReference type="STRING" id="1123029.SAMN02745172_04277"/>
<dbReference type="GO" id="GO:0016758">
    <property type="term" value="F:hexosyltransferase activity"/>
    <property type="evidence" value="ECO:0007669"/>
    <property type="project" value="TreeGrafter"/>
</dbReference>
<keyword evidence="3" id="KW-0808">Transferase</keyword>
<evidence type="ECO:0000256" key="7">
    <source>
        <dbReference type="ARBA" id="ARBA00023136"/>
    </source>
</evidence>